<feature type="transmembrane region" description="Helical" evidence="1">
    <location>
        <begin position="224"/>
        <end position="246"/>
    </location>
</feature>
<evidence type="ECO:0000313" key="3">
    <source>
        <dbReference type="Proteomes" id="UP001153076"/>
    </source>
</evidence>
<dbReference type="EMBL" id="JAKOGI010000586">
    <property type="protein sequence ID" value="KAJ8432736.1"/>
    <property type="molecule type" value="Genomic_DNA"/>
</dbReference>
<organism evidence="2 3">
    <name type="scientific">Carnegiea gigantea</name>
    <dbReference type="NCBI Taxonomy" id="171969"/>
    <lineage>
        <taxon>Eukaryota</taxon>
        <taxon>Viridiplantae</taxon>
        <taxon>Streptophyta</taxon>
        <taxon>Embryophyta</taxon>
        <taxon>Tracheophyta</taxon>
        <taxon>Spermatophyta</taxon>
        <taxon>Magnoliopsida</taxon>
        <taxon>eudicotyledons</taxon>
        <taxon>Gunneridae</taxon>
        <taxon>Pentapetalae</taxon>
        <taxon>Caryophyllales</taxon>
        <taxon>Cactineae</taxon>
        <taxon>Cactaceae</taxon>
        <taxon>Cactoideae</taxon>
        <taxon>Echinocereeae</taxon>
        <taxon>Carnegiea</taxon>
    </lineage>
</organism>
<keyword evidence="1" id="KW-1133">Transmembrane helix</keyword>
<dbReference type="AlphaFoldDB" id="A0A9Q1Q935"/>
<sequence length="381" mass="42438">MEDFYLKYKNNINVTLKEALNLKVLTNHTDVLVQALPACVFQNLNHSTICPFESECMKQAYGATQGQGNIHSAQGSQGSAPKSQGLAQVTQNIIGSKTAHESQHNKEIRTCGLEYSNSVEDKDSDKGNPKPSHFFSVITWVWPLRWTPAYSAADGEASTGSLVAGDLPRAVECVFQVRLAPSGVHCIGRKCLSQPVRSIAGDRSPATFPVTGISFSAKWTPEVILGQVCSFLIFWSCWLGFYLLAVTFSMRGGCKRFVAIESKSFDFTIVGTAKDVLKISKNGRGRRTSVFLPEHVALWLLRAWGRFYKSKSSNWCNQVRQDSSIFLLESKRNRAGKFLQLSVINKGKRTFVIFPAGWNERGWAMIFDALTEILSRPQQEH</sequence>
<comment type="caution">
    <text evidence="2">The sequence shown here is derived from an EMBL/GenBank/DDBJ whole genome shotgun (WGS) entry which is preliminary data.</text>
</comment>
<proteinExistence type="predicted"/>
<dbReference type="Proteomes" id="UP001153076">
    <property type="component" value="Unassembled WGS sequence"/>
</dbReference>
<dbReference type="Gene3D" id="3.10.450.700">
    <property type="match status" value="1"/>
</dbReference>
<keyword evidence="1" id="KW-0472">Membrane</keyword>
<dbReference type="OrthoDB" id="424753at2759"/>
<evidence type="ECO:0000256" key="1">
    <source>
        <dbReference type="SAM" id="Phobius"/>
    </source>
</evidence>
<protein>
    <submittedName>
        <fullName evidence="2">Uncharacterized protein</fullName>
    </submittedName>
</protein>
<gene>
    <name evidence="2" type="ORF">Cgig2_015654</name>
</gene>
<name>A0A9Q1Q935_9CARY</name>
<reference evidence="2" key="1">
    <citation type="submission" date="2022-04" db="EMBL/GenBank/DDBJ databases">
        <title>Carnegiea gigantea Genome sequencing and assembly v2.</title>
        <authorList>
            <person name="Copetti D."/>
            <person name="Sanderson M.J."/>
            <person name="Burquez A."/>
            <person name="Wojciechowski M.F."/>
        </authorList>
    </citation>
    <scope>NUCLEOTIDE SEQUENCE</scope>
    <source>
        <strain evidence="2">SGP5-SGP5p</strain>
        <tissue evidence="2">Aerial part</tissue>
    </source>
</reference>
<accession>A0A9Q1Q935</accession>
<evidence type="ECO:0000313" key="2">
    <source>
        <dbReference type="EMBL" id="KAJ8432736.1"/>
    </source>
</evidence>
<keyword evidence="3" id="KW-1185">Reference proteome</keyword>
<keyword evidence="1" id="KW-0812">Transmembrane</keyword>